<protein>
    <recommendedName>
        <fullName evidence="2">Terminase large subunit gp17-like C-terminal domain-containing protein</fullName>
    </recommendedName>
</protein>
<comment type="caution">
    <text evidence="1">The sequence shown here is derived from an EMBL/GenBank/DDBJ whole genome shotgun (WGS) entry which is preliminary data.</text>
</comment>
<dbReference type="InterPro" id="IPR027417">
    <property type="entry name" value="P-loop_NTPase"/>
</dbReference>
<dbReference type="Gene3D" id="3.40.50.300">
    <property type="entry name" value="P-loop containing nucleotide triphosphate hydrolases"/>
    <property type="match status" value="1"/>
</dbReference>
<sequence>MKRARGEVFPLVDNSWWPLPPDYPDLSSEGKRLARVNACRMQQTPELAVQGWLFFTNQYLRPWVDADGLEFNSGFYEEWKKPAQIHLEMIRRFEAYLRSLTIFPRGGAKTTTGISYVLWKLLTNPQWLCNVYMSKFNPLIRRLFDKVKTQIESNPRILADFGKLAPKRGKGVWSSDYIRLTNFSSLAGFSIDGKLRGPRATGLAWIDDIEQDPEGDKIPSTEAIEAIIQKVVQIIIPTLLPEVPLGVTGTLFHLRSFASYVRLSEEPGTPDYDPRFASVKKGGTWHKVVYGVKDAEGRSTWPELYTDAYCRQMYIELGPARYAAEFENRPMSTQGCVFTLKHKEHEYTLEQPDEQMYLAPFESKARVHW</sequence>
<organism evidence="1">
    <name type="scientific">marine sediment metagenome</name>
    <dbReference type="NCBI Taxonomy" id="412755"/>
    <lineage>
        <taxon>unclassified sequences</taxon>
        <taxon>metagenomes</taxon>
        <taxon>ecological metagenomes</taxon>
    </lineage>
</organism>
<dbReference type="EMBL" id="LAZR01059727">
    <property type="protein sequence ID" value="KKK67196.1"/>
    <property type="molecule type" value="Genomic_DNA"/>
</dbReference>
<reference evidence="1" key="1">
    <citation type="journal article" date="2015" name="Nature">
        <title>Complex archaea that bridge the gap between prokaryotes and eukaryotes.</title>
        <authorList>
            <person name="Spang A."/>
            <person name="Saw J.H."/>
            <person name="Jorgensen S.L."/>
            <person name="Zaremba-Niedzwiedzka K."/>
            <person name="Martijn J."/>
            <person name="Lind A.E."/>
            <person name="van Eijk R."/>
            <person name="Schleper C."/>
            <person name="Guy L."/>
            <person name="Ettema T.J."/>
        </authorList>
    </citation>
    <scope>NUCLEOTIDE SEQUENCE</scope>
</reference>
<dbReference type="AlphaFoldDB" id="A0A0F9A4V7"/>
<gene>
    <name evidence="1" type="ORF">LCGC14_2956490</name>
</gene>
<evidence type="ECO:0008006" key="2">
    <source>
        <dbReference type="Google" id="ProtNLM"/>
    </source>
</evidence>
<evidence type="ECO:0000313" key="1">
    <source>
        <dbReference type="EMBL" id="KKK67196.1"/>
    </source>
</evidence>
<name>A0A0F9A4V7_9ZZZZ</name>
<feature type="non-terminal residue" evidence="1">
    <location>
        <position position="369"/>
    </location>
</feature>
<accession>A0A0F9A4V7</accession>
<proteinExistence type="predicted"/>